<dbReference type="STRING" id="1314783.A0A165RZ92"/>
<reference evidence="1 2" key="1">
    <citation type="journal article" date="2016" name="Mol. Biol. Evol.">
        <title>Comparative Genomics of Early-Diverging Mushroom-Forming Fungi Provides Insights into the Origins of Lignocellulose Decay Capabilities.</title>
        <authorList>
            <person name="Nagy L.G."/>
            <person name="Riley R."/>
            <person name="Tritt A."/>
            <person name="Adam C."/>
            <person name="Daum C."/>
            <person name="Floudas D."/>
            <person name="Sun H."/>
            <person name="Yadav J.S."/>
            <person name="Pangilinan J."/>
            <person name="Larsson K.H."/>
            <person name="Matsuura K."/>
            <person name="Barry K."/>
            <person name="Labutti K."/>
            <person name="Kuo R."/>
            <person name="Ohm R.A."/>
            <person name="Bhattacharya S.S."/>
            <person name="Shirouzu T."/>
            <person name="Yoshinaga Y."/>
            <person name="Martin F.M."/>
            <person name="Grigoriev I.V."/>
            <person name="Hibbett D.S."/>
        </authorList>
    </citation>
    <scope>NUCLEOTIDE SEQUENCE [LARGE SCALE GENOMIC DNA]</scope>
    <source>
        <strain evidence="1 2">L-15889</strain>
    </source>
</reference>
<dbReference type="OrthoDB" id="3347347at2759"/>
<dbReference type="Gene3D" id="3.80.10.10">
    <property type="entry name" value="Ribonuclease Inhibitor"/>
    <property type="match status" value="1"/>
</dbReference>
<accession>A0A165RZ92</accession>
<gene>
    <name evidence="1" type="ORF">DAEQUDRAFT_125588</name>
</gene>
<evidence type="ECO:0000313" key="1">
    <source>
        <dbReference type="EMBL" id="KZT71335.1"/>
    </source>
</evidence>
<sequence length="533" mass="58909">MHPCFQVPEIVRLIVHGVWDGNEPSVDVSRESSLRPIYTALARLAQTCRSFHPHALDALWSCQSGIENLLHCMPTSLVAERRQSRGPQFQGKKNMLCFIRPLEPTDWNNFDSYARRIKILKLTSEVDPIGLYHRPAAAPTVYRDLAMCSHHSRPYFPNLSHLTCEMPELSSDILSFCATLLGPSLRVLSVHGNHEDMISVPFLLSYSLRLSPSLQQLQLTVGPSPDCLPLLDALGSFDQLHTLSLAFHEAPPIELWEALSAAPSLATLTLKVAPSWTGLSEPLTFSLRPDNPLNLNQITRLTLHDVDVADCLRVLACCSLASLVGVHFTVGFVNTTSDGPALIEAIVAVCPVSLRGLSLMSDPGIPANQLSSLRTFRGLIDLELTLSSGINDSMIEVVARTWPNLRKLALMYPRAKRPRPNDGITPDSLTHLIRRCPQLRQLSLHVDLRLVVITTQRSWSDVTNTYIKTLDVGSSLVGKTPTPSAAFLTDLFPNLATIHEHGSPPSGRWAEVAQLVSDLGIIRAQERQKQRCM</sequence>
<dbReference type="AlphaFoldDB" id="A0A165RZ92"/>
<protein>
    <recommendedName>
        <fullName evidence="3">F-box domain-containing protein</fullName>
    </recommendedName>
</protein>
<organism evidence="1 2">
    <name type="scientific">Daedalea quercina L-15889</name>
    <dbReference type="NCBI Taxonomy" id="1314783"/>
    <lineage>
        <taxon>Eukaryota</taxon>
        <taxon>Fungi</taxon>
        <taxon>Dikarya</taxon>
        <taxon>Basidiomycota</taxon>
        <taxon>Agaricomycotina</taxon>
        <taxon>Agaricomycetes</taxon>
        <taxon>Polyporales</taxon>
        <taxon>Fomitopsis</taxon>
    </lineage>
</organism>
<dbReference type="Proteomes" id="UP000076727">
    <property type="component" value="Unassembled WGS sequence"/>
</dbReference>
<name>A0A165RZ92_9APHY</name>
<evidence type="ECO:0000313" key="2">
    <source>
        <dbReference type="Proteomes" id="UP000076727"/>
    </source>
</evidence>
<keyword evidence="2" id="KW-1185">Reference proteome</keyword>
<evidence type="ECO:0008006" key="3">
    <source>
        <dbReference type="Google" id="ProtNLM"/>
    </source>
</evidence>
<proteinExistence type="predicted"/>
<dbReference type="EMBL" id="KV429046">
    <property type="protein sequence ID" value="KZT71335.1"/>
    <property type="molecule type" value="Genomic_DNA"/>
</dbReference>
<dbReference type="InterPro" id="IPR032675">
    <property type="entry name" value="LRR_dom_sf"/>
</dbReference>
<dbReference type="SUPFAM" id="SSF52047">
    <property type="entry name" value="RNI-like"/>
    <property type="match status" value="1"/>
</dbReference>